<dbReference type="Proteomes" id="UP001230005">
    <property type="component" value="Unassembled WGS sequence"/>
</dbReference>
<sequence>MHFYKGDTQRFSSLYKGLTQEEKDAMRGELAKDPNRPVRELRRIAKKKASIQNIKFHVFEFMRLVGFLGVATAIVLATLIIFY</sequence>
<proteinExistence type="predicted"/>
<dbReference type="RefSeq" id="WP_307326569.1">
    <property type="nucleotide sequence ID" value="NZ_JAUSUG010000011.1"/>
</dbReference>
<evidence type="ECO:0000256" key="1">
    <source>
        <dbReference type="SAM" id="Phobius"/>
    </source>
</evidence>
<keyword evidence="1" id="KW-0812">Transmembrane</keyword>
<keyword evidence="3" id="KW-1185">Reference proteome</keyword>
<reference evidence="2 3" key="1">
    <citation type="submission" date="2023-07" db="EMBL/GenBank/DDBJ databases">
        <title>Genomic Encyclopedia of Type Strains, Phase IV (KMG-IV): sequencing the most valuable type-strain genomes for metagenomic binning, comparative biology and taxonomic classification.</title>
        <authorList>
            <person name="Goeker M."/>
        </authorList>
    </citation>
    <scope>NUCLEOTIDE SEQUENCE [LARGE SCALE GENOMIC DNA]</scope>
    <source>
        <strain evidence="2 3">DSM 9768</strain>
    </source>
</reference>
<evidence type="ECO:0000313" key="3">
    <source>
        <dbReference type="Proteomes" id="UP001230005"/>
    </source>
</evidence>
<protein>
    <submittedName>
        <fullName evidence="2">Uncharacterized protein</fullName>
    </submittedName>
</protein>
<gene>
    <name evidence="2" type="ORF">J2S74_002965</name>
</gene>
<organism evidence="2 3">
    <name type="scientific">Evansella vedderi</name>
    <dbReference type="NCBI Taxonomy" id="38282"/>
    <lineage>
        <taxon>Bacteria</taxon>
        <taxon>Bacillati</taxon>
        <taxon>Bacillota</taxon>
        <taxon>Bacilli</taxon>
        <taxon>Bacillales</taxon>
        <taxon>Bacillaceae</taxon>
        <taxon>Evansella</taxon>
    </lineage>
</organism>
<keyword evidence="1" id="KW-1133">Transmembrane helix</keyword>
<name>A0ABT9ZWJ1_9BACI</name>
<comment type="caution">
    <text evidence="2">The sequence shown here is derived from an EMBL/GenBank/DDBJ whole genome shotgun (WGS) entry which is preliminary data.</text>
</comment>
<dbReference type="EMBL" id="JAUSUG010000011">
    <property type="protein sequence ID" value="MDQ0255583.1"/>
    <property type="molecule type" value="Genomic_DNA"/>
</dbReference>
<feature type="transmembrane region" description="Helical" evidence="1">
    <location>
        <begin position="61"/>
        <end position="82"/>
    </location>
</feature>
<keyword evidence="1" id="KW-0472">Membrane</keyword>
<accession>A0ABT9ZWJ1</accession>
<evidence type="ECO:0000313" key="2">
    <source>
        <dbReference type="EMBL" id="MDQ0255583.1"/>
    </source>
</evidence>